<dbReference type="Pfam" id="PF13458">
    <property type="entry name" value="Peripla_BP_6"/>
    <property type="match status" value="1"/>
</dbReference>
<comment type="similarity">
    <text evidence="2">Belongs to the leucine-binding protein family.</text>
</comment>
<evidence type="ECO:0000313" key="8">
    <source>
        <dbReference type="EMBL" id="NNU62929.1"/>
    </source>
</evidence>
<dbReference type="Proteomes" id="UP000574931">
    <property type="component" value="Unassembled WGS sequence"/>
</dbReference>
<sequence length="417" mass="45061">MIKRNSLAALAALTTVTFAHADPIKVGVITPQSGPCAQYGIPITRGVELWADALNKVGGIADATGEQHKVEVHAYDNNCYTPGDELASARRAIQDDGVQFILQTWTPAARKAIAQLVTENKIPTITYGGGYLSKQFPYLLGAITGAPANYMHVGAYVVEHHPEVKKVAILVPDASYGHTAAAYFKAGLAPYKDRIEVVYETPYDIAMASDIMGVVTPVAAAQPDLVLELGFPPAQQALMVEAMQQLGYKGLFASEGWSLKFLLERLAPEDIANRFFSAYAIDAQLKGQNERLDNLFSEYAKKYGESDWTYLTSMAYASMTTLEPGFKAAKSPDGASVLTALKSGPTVEHPIFGTSPWGGMDIYGVDNLLTTPMPIYQIDETGKAIKLDDTVDTAAWWQKNKASALPVLESTGQVTKD</sequence>
<keyword evidence="3" id="KW-0813">Transport</keyword>
<proteinExistence type="inferred from homology"/>
<evidence type="ECO:0000256" key="3">
    <source>
        <dbReference type="ARBA" id="ARBA00022448"/>
    </source>
</evidence>
<gene>
    <name evidence="8" type="ORF">HKX02_22100</name>
</gene>
<keyword evidence="5" id="KW-0029">Amino-acid transport</keyword>
<feature type="signal peptide" evidence="6">
    <location>
        <begin position="1"/>
        <end position="21"/>
    </location>
</feature>
<dbReference type="InterPro" id="IPR028081">
    <property type="entry name" value="Leu-bd"/>
</dbReference>
<dbReference type="SUPFAM" id="SSF53822">
    <property type="entry name" value="Periplasmic binding protein-like I"/>
    <property type="match status" value="1"/>
</dbReference>
<evidence type="ECO:0000259" key="7">
    <source>
        <dbReference type="Pfam" id="PF13458"/>
    </source>
</evidence>
<dbReference type="GO" id="GO:0006865">
    <property type="term" value="P:amino acid transport"/>
    <property type="evidence" value="ECO:0007669"/>
    <property type="project" value="UniProtKB-KW"/>
</dbReference>
<dbReference type="InterPro" id="IPR028082">
    <property type="entry name" value="Peripla_BP_I"/>
</dbReference>
<feature type="chain" id="PRO_5032359120" evidence="6">
    <location>
        <begin position="22"/>
        <end position="417"/>
    </location>
</feature>
<name>A0A849KVI0_9HYPH</name>
<reference evidence="8 9" key="1">
    <citation type="submission" date="2020-05" db="EMBL/GenBank/DDBJ databases">
        <title>Draft Genome Sequence of Ochrobactrum soli Isolated from Stable Fly Gut.</title>
        <authorList>
            <person name="Pileggi M.T."/>
            <person name="Vazhakkala L.J."/>
            <person name="Wong C.N."/>
        </authorList>
    </citation>
    <scope>NUCLEOTIDE SEQUENCE [LARGE SCALE GENOMIC DNA]</scope>
    <source>
        <strain evidence="8 9">MTP-C0764</strain>
    </source>
</reference>
<organism evidence="8 9">
    <name type="scientific">Ochrobactrum soli</name>
    <dbReference type="NCBI Taxonomy" id="2448455"/>
    <lineage>
        <taxon>Bacteria</taxon>
        <taxon>Pseudomonadati</taxon>
        <taxon>Pseudomonadota</taxon>
        <taxon>Alphaproteobacteria</taxon>
        <taxon>Hyphomicrobiales</taxon>
        <taxon>Brucellaceae</taxon>
        <taxon>Brucella/Ochrobactrum group</taxon>
        <taxon>Ochrobactrum</taxon>
    </lineage>
</organism>
<evidence type="ECO:0000256" key="5">
    <source>
        <dbReference type="ARBA" id="ARBA00022970"/>
    </source>
</evidence>
<comment type="function">
    <text evidence="1">Component of an amino-acid transport system.</text>
</comment>
<dbReference type="PANTHER" id="PTHR30483:SF6">
    <property type="entry name" value="PERIPLASMIC BINDING PROTEIN OF ABC TRANSPORTER FOR NATURAL AMINO ACIDS"/>
    <property type="match status" value="1"/>
</dbReference>
<evidence type="ECO:0000256" key="6">
    <source>
        <dbReference type="SAM" id="SignalP"/>
    </source>
</evidence>
<dbReference type="Gene3D" id="3.40.50.2300">
    <property type="match status" value="2"/>
</dbReference>
<keyword evidence="9" id="KW-1185">Reference proteome</keyword>
<dbReference type="InterPro" id="IPR051010">
    <property type="entry name" value="BCAA_transport"/>
</dbReference>
<accession>A0A849KVI0</accession>
<keyword evidence="4 6" id="KW-0732">Signal</keyword>
<dbReference type="EMBL" id="JABFCY010000017">
    <property type="protein sequence ID" value="NNU62929.1"/>
    <property type="molecule type" value="Genomic_DNA"/>
</dbReference>
<evidence type="ECO:0000313" key="9">
    <source>
        <dbReference type="Proteomes" id="UP000574931"/>
    </source>
</evidence>
<dbReference type="PANTHER" id="PTHR30483">
    <property type="entry name" value="LEUCINE-SPECIFIC-BINDING PROTEIN"/>
    <property type="match status" value="1"/>
</dbReference>
<dbReference type="AlphaFoldDB" id="A0A849KVI0"/>
<evidence type="ECO:0000256" key="4">
    <source>
        <dbReference type="ARBA" id="ARBA00022729"/>
    </source>
</evidence>
<comment type="caution">
    <text evidence="8">The sequence shown here is derived from an EMBL/GenBank/DDBJ whole genome shotgun (WGS) entry which is preliminary data.</text>
</comment>
<feature type="domain" description="Leucine-binding protein" evidence="7">
    <location>
        <begin position="23"/>
        <end position="383"/>
    </location>
</feature>
<evidence type="ECO:0000256" key="2">
    <source>
        <dbReference type="ARBA" id="ARBA00010062"/>
    </source>
</evidence>
<protein>
    <submittedName>
        <fullName evidence="8">ABC transporter substrate-binding protein</fullName>
    </submittedName>
</protein>
<evidence type="ECO:0000256" key="1">
    <source>
        <dbReference type="ARBA" id="ARBA00003630"/>
    </source>
</evidence>
<dbReference type="RefSeq" id="WP_171319332.1">
    <property type="nucleotide sequence ID" value="NZ_JABFCY010000017.1"/>
</dbReference>